<dbReference type="PANTHER" id="PTHR40891">
    <property type="entry name" value="DUF295 DOMAIN-CONTAINING PROTEIN"/>
    <property type="match status" value="1"/>
</dbReference>
<gene>
    <name evidence="3" type="ORF">MKW98_029699</name>
</gene>
<dbReference type="Proteomes" id="UP001202328">
    <property type="component" value="Unassembled WGS sequence"/>
</dbReference>
<dbReference type="AlphaFoldDB" id="A0AAD4XSA2"/>
<sequence length="409" mass="46947">MEEKQLTLAKASDERSAPQRPPSPNAAPWLVFPNGQGRKFQSFYNPCEPDNRYCSKSIPELQGKAYYHKTSHRGWLIVIRDVQDNAQYSVAESNLDDCFLWNPVSLETVQLPKLDRESITAGTKLSSKEFYLFDLVLSSSPHNTSSFTTANPNHDEGCMVFLHFKRVDNIEDDDEPCNILVFCQPGDKQWITKALNVSCYSDNDFDAGELECIQSLLCFKGKLYAFCFDNWVIEIEIQKLWQNVVVDRKTHYIRSFKVQEADFPVLIGDGYKNGEVMDCWVDSGNEIFKVHFNCSIRNYGRVYSTHNLRLDFSSLSWVLLKNLDDHVLFLCISMDTGLSRKCYSTSTACFSASDMDLERGCLFYTLPEDETLHIFELEDSDTTAILPCLKLSTPWFLPTWIMMPTTVNR</sequence>
<protein>
    <recommendedName>
        <fullName evidence="2">KIB1-4 beta-propeller domain-containing protein</fullName>
    </recommendedName>
</protein>
<dbReference type="InterPro" id="IPR005174">
    <property type="entry name" value="KIB1-4_b-propeller"/>
</dbReference>
<dbReference type="Pfam" id="PF03478">
    <property type="entry name" value="Beta-prop_KIB1-4"/>
    <property type="match status" value="1"/>
</dbReference>
<evidence type="ECO:0000313" key="3">
    <source>
        <dbReference type="EMBL" id="KAI3939923.1"/>
    </source>
</evidence>
<feature type="region of interest" description="Disordered" evidence="1">
    <location>
        <begin position="1"/>
        <end position="31"/>
    </location>
</feature>
<dbReference type="EMBL" id="JAJJMB010005286">
    <property type="protein sequence ID" value="KAI3939923.1"/>
    <property type="molecule type" value="Genomic_DNA"/>
</dbReference>
<name>A0AAD4XSA2_9MAGN</name>
<accession>A0AAD4XSA2</accession>
<evidence type="ECO:0000313" key="4">
    <source>
        <dbReference type="Proteomes" id="UP001202328"/>
    </source>
</evidence>
<reference evidence="3" key="1">
    <citation type="submission" date="2022-04" db="EMBL/GenBank/DDBJ databases">
        <title>A functionally conserved STORR gene fusion in Papaver species that diverged 16.8 million years ago.</title>
        <authorList>
            <person name="Catania T."/>
        </authorList>
    </citation>
    <scope>NUCLEOTIDE SEQUENCE</scope>
    <source>
        <strain evidence="3">S-188037</strain>
    </source>
</reference>
<evidence type="ECO:0000256" key="1">
    <source>
        <dbReference type="SAM" id="MobiDB-lite"/>
    </source>
</evidence>
<organism evidence="3 4">
    <name type="scientific">Papaver atlanticum</name>
    <dbReference type="NCBI Taxonomy" id="357466"/>
    <lineage>
        <taxon>Eukaryota</taxon>
        <taxon>Viridiplantae</taxon>
        <taxon>Streptophyta</taxon>
        <taxon>Embryophyta</taxon>
        <taxon>Tracheophyta</taxon>
        <taxon>Spermatophyta</taxon>
        <taxon>Magnoliopsida</taxon>
        <taxon>Ranunculales</taxon>
        <taxon>Papaveraceae</taxon>
        <taxon>Papaveroideae</taxon>
        <taxon>Papaver</taxon>
    </lineage>
</organism>
<comment type="caution">
    <text evidence="3">The sequence shown here is derived from an EMBL/GenBank/DDBJ whole genome shotgun (WGS) entry which is preliminary data.</text>
</comment>
<evidence type="ECO:0000259" key="2">
    <source>
        <dbReference type="Pfam" id="PF03478"/>
    </source>
</evidence>
<dbReference type="PANTHER" id="PTHR40891:SF1">
    <property type="entry name" value="DUF295 DOMAIN-CONTAINING PROTEIN"/>
    <property type="match status" value="1"/>
</dbReference>
<proteinExistence type="predicted"/>
<feature type="compositionally biased region" description="Basic and acidic residues" evidence="1">
    <location>
        <begin position="1"/>
        <end position="17"/>
    </location>
</feature>
<feature type="domain" description="KIB1-4 beta-propeller" evidence="2">
    <location>
        <begin position="44"/>
        <end position="369"/>
    </location>
</feature>
<keyword evidence="4" id="KW-1185">Reference proteome</keyword>